<dbReference type="Pfam" id="PF03127">
    <property type="entry name" value="GAT"/>
    <property type="match status" value="1"/>
</dbReference>
<evidence type="ECO:0000313" key="2">
    <source>
        <dbReference type="EMBL" id="KAH1908593.1"/>
    </source>
</evidence>
<feature type="compositionally biased region" description="Low complexity" evidence="1">
    <location>
        <begin position="352"/>
        <end position="377"/>
    </location>
</feature>
<organism evidence="2 3">
    <name type="scientific">Aspergillus fumigatus</name>
    <name type="common">Neosartorya fumigata</name>
    <dbReference type="NCBI Taxonomy" id="746128"/>
    <lineage>
        <taxon>Eukaryota</taxon>
        <taxon>Fungi</taxon>
        <taxon>Dikarya</taxon>
        <taxon>Ascomycota</taxon>
        <taxon>Pezizomycotina</taxon>
        <taxon>Eurotiomycetes</taxon>
        <taxon>Eurotiomycetidae</taxon>
        <taxon>Eurotiales</taxon>
        <taxon>Aspergillaceae</taxon>
        <taxon>Aspergillus</taxon>
        <taxon>Aspergillus subgen. Fumigati</taxon>
    </lineage>
</organism>
<dbReference type="InterPro" id="IPR038425">
    <property type="entry name" value="GAT_sf"/>
</dbReference>
<dbReference type="GO" id="GO:0035091">
    <property type="term" value="F:phosphatidylinositol binding"/>
    <property type="evidence" value="ECO:0007669"/>
    <property type="project" value="InterPro"/>
</dbReference>
<accession>A0A8H4HR42</accession>
<feature type="region of interest" description="Disordered" evidence="1">
    <location>
        <begin position="1"/>
        <end position="29"/>
    </location>
</feature>
<evidence type="ECO:0000313" key="3">
    <source>
        <dbReference type="Proteomes" id="UP000813423"/>
    </source>
</evidence>
<feature type="region of interest" description="Disordered" evidence="1">
    <location>
        <begin position="164"/>
        <end position="211"/>
    </location>
</feature>
<dbReference type="AlphaFoldDB" id="A0A8H4HR42"/>
<dbReference type="CDD" id="cd21383">
    <property type="entry name" value="GAT_GGA_Tom1-like"/>
    <property type="match status" value="1"/>
</dbReference>
<feature type="compositionally biased region" description="Low complexity" evidence="1">
    <location>
        <begin position="179"/>
        <end position="201"/>
    </location>
</feature>
<proteinExistence type="predicted"/>
<dbReference type="Gene3D" id="1.20.58.160">
    <property type="match status" value="1"/>
</dbReference>
<dbReference type="InterPro" id="IPR008942">
    <property type="entry name" value="ENTH_VHS"/>
</dbReference>
<evidence type="ECO:0000256" key="1">
    <source>
        <dbReference type="SAM" id="MobiDB-lite"/>
    </source>
</evidence>
<name>A0A8H4HR42_ASPFM</name>
<gene>
    <name evidence="2" type="ORF">KXV57_003039</name>
</gene>
<dbReference type="GO" id="GO:0043130">
    <property type="term" value="F:ubiquitin binding"/>
    <property type="evidence" value="ECO:0007669"/>
    <property type="project" value="InterPro"/>
</dbReference>
<dbReference type="EMBL" id="JAIBSC010000019">
    <property type="protein sequence ID" value="KAH1908593.1"/>
    <property type="molecule type" value="Genomic_DNA"/>
</dbReference>
<comment type="caution">
    <text evidence="2">The sequence shown here is derived from an EMBL/GenBank/DDBJ whole genome shotgun (WGS) entry which is preliminary data.</text>
</comment>
<dbReference type="SUPFAM" id="SSF89009">
    <property type="entry name" value="GAT-like domain"/>
    <property type="match status" value="1"/>
</dbReference>
<dbReference type="SUPFAM" id="SSF48464">
    <property type="entry name" value="ENTH/VHS domain"/>
    <property type="match status" value="1"/>
</dbReference>
<feature type="compositionally biased region" description="Polar residues" evidence="1">
    <location>
        <begin position="302"/>
        <end position="322"/>
    </location>
</feature>
<protein>
    <submittedName>
        <fullName evidence="2">Uncharacterized protein</fullName>
    </submittedName>
</protein>
<reference evidence="2" key="1">
    <citation type="submission" date="2021-08" db="EMBL/GenBank/DDBJ databases">
        <title>Global Aspergillus fumigatus from environmental and clinical sources.</title>
        <authorList>
            <person name="Barber A."/>
            <person name="Sae-Ong T."/>
        </authorList>
    </citation>
    <scope>NUCLEOTIDE SEQUENCE</scope>
    <source>
        <strain evidence="2">NRZ-2016-071</strain>
    </source>
</reference>
<feature type="region of interest" description="Disordered" evidence="1">
    <location>
        <begin position="300"/>
        <end position="423"/>
    </location>
</feature>
<feature type="compositionally biased region" description="Polar residues" evidence="1">
    <location>
        <begin position="401"/>
        <end position="423"/>
    </location>
</feature>
<sequence>MKRIFGSLSKRSSPSLNSPSEYPDDSPEGTILKAVKDFCESGGQQDNQQGNEFVYLPAIVESAESSPNAAREAAQRLRKYLSDPASTPAQIQYNAIMLMRILIDNPGHTFTRNIDATFVATIKDLLRDGWDLNVQHFLRETLGAIESQRQWDEDLAPLMQMWKKEKSKLSRQNSGSTWRSSRSQHQQQQQQAYPYMQSSAQPASTLPPPDELAARVTEAKTSAKLLLQFVQSTPPTEFNGNELIKEFCTRCQTASRAIQNYIHSTNPAPDENTLQTLIETNDELSVALSKYQHAFLSARKATGNSGSQSPTPSNGAADTGTNRPLPVAPVPQRQGQSASPSVFSPPSPPPRQQQQQQQQSTATVAPLSATSSAAAPVGNNAARYEYRSEDFQVPNPFADDYSTTTTENQQQAGSYQRPTQHTL</sequence>
<feature type="compositionally biased region" description="Low complexity" evidence="1">
    <location>
        <begin position="7"/>
        <end position="20"/>
    </location>
</feature>
<dbReference type="InterPro" id="IPR004152">
    <property type="entry name" value="GAT_dom"/>
</dbReference>
<dbReference type="Proteomes" id="UP000813423">
    <property type="component" value="Unassembled WGS sequence"/>
</dbReference>
<dbReference type="PROSITE" id="PS50909">
    <property type="entry name" value="GAT"/>
    <property type="match status" value="1"/>
</dbReference>
<dbReference type="Gene3D" id="1.25.40.90">
    <property type="match status" value="1"/>
</dbReference>